<evidence type="ECO:0000256" key="4">
    <source>
        <dbReference type="ARBA" id="ARBA00022519"/>
    </source>
</evidence>
<protein>
    <submittedName>
        <fullName evidence="13">Multidrug ABC transporter ATP-binding protein</fullName>
    </submittedName>
</protein>
<dbReference type="RefSeq" id="WP_203908860.1">
    <property type="nucleotide sequence ID" value="NZ_BONY01000016.1"/>
</dbReference>
<reference evidence="13" key="1">
    <citation type="submission" date="2021-01" db="EMBL/GenBank/DDBJ databases">
        <title>Whole genome shotgun sequence of Rhizocola hellebori NBRC 109834.</title>
        <authorList>
            <person name="Komaki H."/>
            <person name="Tamura T."/>
        </authorList>
    </citation>
    <scope>NUCLEOTIDE SEQUENCE</scope>
    <source>
        <strain evidence="13">NBRC 109834</strain>
    </source>
</reference>
<feature type="transmembrane region" description="Helical" evidence="10">
    <location>
        <begin position="30"/>
        <end position="49"/>
    </location>
</feature>
<dbReference type="PANTHER" id="PTHR43394">
    <property type="entry name" value="ATP-DEPENDENT PERMEASE MDL1, MITOCHONDRIAL"/>
    <property type="match status" value="1"/>
</dbReference>
<evidence type="ECO:0000259" key="12">
    <source>
        <dbReference type="PROSITE" id="PS50929"/>
    </source>
</evidence>
<name>A0A8J3Q853_9ACTN</name>
<feature type="transmembrane region" description="Helical" evidence="10">
    <location>
        <begin position="175"/>
        <end position="193"/>
    </location>
</feature>
<dbReference type="InterPro" id="IPR003439">
    <property type="entry name" value="ABC_transporter-like_ATP-bd"/>
</dbReference>
<keyword evidence="2" id="KW-0813">Transport</keyword>
<dbReference type="GO" id="GO:0005524">
    <property type="term" value="F:ATP binding"/>
    <property type="evidence" value="ECO:0007669"/>
    <property type="project" value="UniProtKB-KW"/>
</dbReference>
<evidence type="ECO:0000256" key="2">
    <source>
        <dbReference type="ARBA" id="ARBA00022448"/>
    </source>
</evidence>
<keyword evidence="3" id="KW-1003">Cell membrane</keyword>
<feature type="domain" description="ABC transporter" evidence="11">
    <location>
        <begin position="353"/>
        <end position="587"/>
    </location>
</feature>
<comment type="subcellular location">
    <subcellularLocation>
        <location evidence="1">Cell membrane</location>
        <topology evidence="1">Multi-pass membrane protein</topology>
    </subcellularLocation>
</comment>
<dbReference type="InterPro" id="IPR017871">
    <property type="entry name" value="ABC_transporter-like_CS"/>
</dbReference>
<evidence type="ECO:0000256" key="10">
    <source>
        <dbReference type="SAM" id="Phobius"/>
    </source>
</evidence>
<evidence type="ECO:0000256" key="6">
    <source>
        <dbReference type="ARBA" id="ARBA00022741"/>
    </source>
</evidence>
<dbReference type="InterPro" id="IPR036640">
    <property type="entry name" value="ABC1_TM_sf"/>
</dbReference>
<keyword evidence="5 10" id="KW-0812">Transmembrane</keyword>
<proteinExistence type="predicted"/>
<feature type="transmembrane region" description="Helical" evidence="10">
    <location>
        <begin position="70"/>
        <end position="94"/>
    </location>
</feature>
<keyword evidence="7 13" id="KW-0067">ATP-binding</keyword>
<keyword evidence="14" id="KW-1185">Reference proteome</keyword>
<evidence type="ECO:0000313" key="13">
    <source>
        <dbReference type="EMBL" id="GIH04987.1"/>
    </source>
</evidence>
<evidence type="ECO:0000256" key="7">
    <source>
        <dbReference type="ARBA" id="ARBA00022840"/>
    </source>
</evidence>
<dbReference type="PROSITE" id="PS50929">
    <property type="entry name" value="ABC_TM1F"/>
    <property type="match status" value="1"/>
</dbReference>
<evidence type="ECO:0000256" key="3">
    <source>
        <dbReference type="ARBA" id="ARBA00022475"/>
    </source>
</evidence>
<keyword evidence="9 10" id="KW-0472">Membrane</keyword>
<feature type="transmembrane region" description="Helical" evidence="10">
    <location>
        <begin position="252"/>
        <end position="277"/>
    </location>
</feature>
<evidence type="ECO:0000256" key="1">
    <source>
        <dbReference type="ARBA" id="ARBA00004651"/>
    </source>
</evidence>
<evidence type="ECO:0000256" key="8">
    <source>
        <dbReference type="ARBA" id="ARBA00022989"/>
    </source>
</evidence>
<evidence type="ECO:0000313" key="14">
    <source>
        <dbReference type="Proteomes" id="UP000612899"/>
    </source>
</evidence>
<dbReference type="PANTHER" id="PTHR43394:SF1">
    <property type="entry name" value="ATP-BINDING CASSETTE SUB-FAMILY B MEMBER 10, MITOCHONDRIAL"/>
    <property type="match status" value="1"/>
</dbReference>
<dbReference type="GO" id="GO:0015421">
    <property type="term" value="F:ABC-type oligopeptide transporter activity"/>
    <property type="evidence" value="ECO:0007669"/>
    <property type="project" value="TreeGrafter"/>
</dbReference>
<organism evidence="13 14">
    <name type="scientific">Rhizocola hellebori</name>
    <dbReference type="NCBI Taxonomy" id="1392758"/>
    <lineage>
        <taxon>Bacteria</taxon>
        <taxon>Bacillati</taxon>
        <taxon>Actinomycetota</taxon>
        <taxon>Actinomycetes</taxon>
        <taxon>Micromonosporales</taxon>
        <taxon>Micromonosporaceae</taxon>
        <taxon>Rhizocola</taxon>
    </lineage>
</organism>
<dbReference type="FunFam" id="3.40.50.300:FF:001001">
    <property type="entry name" value="Multidrug ABC transporter ATP-binding protein"/>
    <property type="match status" value="1"/>
</dbReference>
<dbReference type="Gene3D" id="1.20.1560.10">
    <property type="entry name" value="ABC transporter type 1, transmembrane domain"/>
    <property type="match status" value="1"/>
</dbReference>
<dbReference type="InterPro" id="IPR011527">
    <property type="entry name" value="ABC1_TM_dom"/>
</dbReference>
<dbReference type="PROSITE" id="PS50893">
    <property type="entry name" value="ABC_TRANSPORTER_2"/>
    <property type="match status" value="1"/>
</dbReference>
<sequence>MTTDALADTTPEPTWRTFRRGLSLSPELKVGLAGTLAFAIVSMVGRAIVPVAIQLGIDRGLRVQGGPKTEVVLTVALVTVALLTITTTCGYLMIRRLYQVSETALANIRVRTFRHIHDLSMLHQQSERRGALVSRVTSDVDTITHFIQWGGVILLISGGQLVVTTIVMSIYSWKLTLVVLVAFLPAVIVIKTFQKQLARAYAETRHKIGNMLAVVSEAVVGAPIIRSYGVAARTSARLDKSIDEFRQAQRKALFKSVMSFSTGEIAAALALAAVVIVGTRLGIGGELTMGQLVAFLFLVTLFIQPVQIATEVLNEAQNAIAGWRRVLDVLDMQPDVADPAEEGIDLPEGPLDLRFEHVSFHYPTGPTVLDDVHLEIPAKTRVAVVGETGSGKTTFAKLLTRLMDPAQGEVLLSGAPLQKVRFSSLRSRVVLVPQDGFLFDDTVAENVRFARPGMTDEELELAFTELGLLDWVQGLSHGFETNVGERGEALSVGERQLVALVRAYVADPDLLVLDEATSSVDPATEVRLQRTLDAVTRGRTTVAIAHRLSTAQAADEVIVMDKGVVVQRGPHDELVGDPDSIYGRLFASWLEQTR</sequence>
<dbReference type="CDD" id="cd07346">
    <property type="entry name" value="ABC_6TM_exporters"/>
    <property type="match status" value="1"/>
</dbReference>
<dbReference type="Pfam" id="PF00664">
    <property type="entry name" value="ABC_membrane"/>
    <property type="match status" value="1"/>
</dbReference>
<dbReference type="GO" id="GO:0016887">
    <property type="term" value="F:ATP hydrolysis activity"/>
    <property type="evidence" value="ECO:0007669"/>
    <property type="project" value="InterPro"/>
</dbReference>
<dbReference type="SMART" id="SM00382">
    <property type="entry name" value="AAA"/>
    <property type="match status" value="1"/>
</dbReference>
<dbReference type="InterPro" id="IPR039421">
    <property type="entry name" value="Type_1_exporter"/>
</dbReference>
<evidence type="ECO:0000256" key="9">
    <source>
        <dbReference type="ARBA" id="ARBA00023136"/>
    </source>
</evidence>
<dbReference type="InterPro" id="IPR027417">
    <property type="entry name" value="P-loop_NTPase"/>
</dbReference>
<evidence type="ECO:0000259" key="11">
    <source>
        <dbReference type="PROSITE" id="PS50893"/>
    </source>
</evidence>
<dbReference type="Proteomes" id="UP000612899">
    <property type="component" value="Unassembled WGS sequence"/>
</dbReference>
<dbReference type="Pfam" id="PF00005">
    <property type="entry name" value="ABC_tran"/>
    <property type="match status" value="1"/>
</dbReference>
<dbReference type="Gene3D" id="3.40.50.300">
    <property type="entry name" value="P-loop containing nucleotide triphosphate hydrolases"/>
    <property type="match status" value="1"/>
</dbReference>
<feature type="transmembrane region" description="Helical" evidence="10">
    <location>
        <begin position="213"/>
        <end position="231"/>
    </location>
</feature>
<feature type="transmembrane region" description="Helical" evidence="10">
    <location>
        <begin position="146"/>
        <end position="168"/>
    </location>
</feature>
<dbReference type="InterPro" id="IPR003593">
    <property type="entry name" value="AAA+_ATPase"/>
</dbReference>
<dbReference type="GO" id="GO:0005886">
    <property type="term" value="C:plasma membrane"/>
    <property type="evidence" value="ECO:0007669"/>
    <property type="project" value="UniProtKB-SubCell"/>
</dbReference>
<keyword evidence="6" id="KW-0547">Nucleotide-binding</keyword>
<keyword evidence="8 10" id="KW-1133">Transmembrane helix</keyword>
<dbReference type="EMBL" id="BONY01000016">
    <property type="protein sequence ID" value="GIH04987.1"/>
    <property type="molecule type" value="Genomic_DNA"/>
</dbReference>
<gene>
    <name evidence="13" type="ORF">Rhe02_30540</name>
</gene>
<dbReference type="AlphaFoldDB" id="A0A8J3Q853"/>
<evidence type="ECO:0000256" key="5">
    <source>
        <dbReference type="ARBA" id="ARBA00022692"/>
    </source>
</evidence>
<dbReference type="SUPFAM" id="SSF90123">
    <property type="entry name" value="ABC transporter transmembrane region"/>
    <property type="match status" value="1"/>
</dbReference>
<keyword evidence="4" id="KW-0997">Cell inner membrane</keyword>
<dbReference type="PROSITE" id="PS00211">
    <property type="entry name" value="ABC_TRANSPORTER_1"/>
    <property type="match status" value="1"/>
</dbReference>
<comment type="caution">
    <text evidence="13">The sequence shown here is derived from an EMBL/GenBank/DDBJ whole genome shotgun (WGS) entry which is preliminary data.</text>
</comment>
<feature type="domain" description="ABC transmembrane type-1" evidence="12">
    <location>
        <begin position="33"/>
        <end position="318"/>
    </location>
</feature>
<accession>A0A8J3Q853</accession>
<dbReference type="SUPFAM" id="SSF52540">
    <property type="entry name" value="P-loop containing nucleoside triphosphate hydrolases"/>
    <property type="match status" value="1"/>
</dbReference>